<dbReference type="OrthoDB" id="10411251at2759"/>
<name>E4X3S3_OIKDI</name>
<protein>
    <submittedName>
        <fullName evidence="1">Uncharacterized protein</fullName>
    </submittedName>
</protein>
<organism evidence="1">
    <name type="scientific">Oikopleura dioica</name>
    <name type="common">Tunicate</name>
    <dbReference type="NCBI Taxonomy" id="34765"/>
    <lineage>
        <taxon>Eukaryota</taxon>
        <taxon>Metazoa</taxon>
        <taxon>Chordata</taxon>
        <taxon>Tunicata</taxon>
        <taxon>Appendicularia</taxon>
        <taxon>Copelata</taxon>
        <taxon>Oikopleuridae</taxon>
        <taxon>Oikopleura</taxon>
    </lineage>
</organism>
<proteinExistence type="predicted"/>
<evidence type="ECO:0000313" key="1">
    <source>
        <dbReference type="EMBL" id="CBY23711.1"/>
    </source>
</evidence>
<dbReference type="InParanoid" id="E4X3S3"/>
<dbReference type="AlphaFoldDB" id="E4X3S3"/>
<dbReference type="Proteomes" id="UP000001307">
    <property type="component" value="Unassembled WGS sequence"/>
</dbReference>
<dbReference type="EMBL" id="FN653024">
    <property type="protein sequence ID" value="CBY23711.1"/>
    <property type="molecule type" value="Genomic_DNA"/>
</dbReference>
<sequence>MNKFKPGKVPYERSEEKIVYLKLCTKEKDCISSSSADNLEKRLRCVIHKLTTNTDTGFNLLEDIFECMVMNDSFQNKMAEEARRLELLGLRRIISPCSDSEPPKPLLYHGFLRKELVVFLGNFRGQSSQRSKRTNIDPSLLLEGNQRRTRSQTSLMNKGKEPVIKKSAKELFNDPQTKKNFEKIFQHKRRFDPISAEEIEQWQQIINKKARKTFNDPTFQANLKLSILQKSHMPSNEDILDILPLDLSIGN</sequence>
<accession>E4X3S3</accession>
<evidence type="ECO:0000313" key="2">
    <source>
        <dbReference type="Proteomes" id="UP000001307"/>
    </source>
</evidence>
<gene>
    <name evidence="1" type="ORF">GSOID_T00001033001</name>
</gene>
<keyword evidence="2" id="KW-1185">Reference proteome</keyword>
<reference evidence="1" key="1">
    <citation type="journal article" date="2010" name="Science">
        <title>Plasticity of animal genome architecture unmasked by rapid evolution of a pelagic tunicate.</title>
        <authorList>
            <person name="Denoeud F."/>
            <person name="Henriet S."/>
            <person name="Mungpakdee S."/>
            <person name="Aury J.M."/>
            <person name="Da Silva C."/>
            <person name="Brinkmann H."/>
            <person name="Mikhaleva J."/>
            <person name="Olsen L.C."/>
            <person name="Jubin C."/>
            <person name="Canestro C."/>
            <person name="Bouquet J.M."/>
            <person name="Danks G."/>
            <person name="Poulain J."/>
            <person name="Campsteijn C."/>
            <person name="Adamski M."/>
            <person name="Cross I."/>
            <person name="Yadetie F."/>
            <person name="Muffato M."/>
            <person name="Louis A."/>
            <person name="Butcher S."/>
            <person name="Tsagkogeorga G."/>
            <person name="Konrad A."/>
            <person name="Singh S."/>
            <person name="Jensen M.F."/>
            <person name="Cong E.H."/>
            <person name="Eikeseth-Otteraa H."/>
            <person name="Noel B."/>
            <person name="Anthouard V."/>
            <person name="Porcel B.M."/>
            <person name="Kachouri-Lafond R."/>
            <person name="Nishino A."/>
            <person name="Ugolini M."/>
            <person name="Chourrout P."/>
            <person name="Nishida H."/>
            <person name="Aasland R."/>
            <person name="Huzurbazar S."/>
            <person name="Westhof E."/>
            <person name="Delsuc F."/>
            <person name="Lehrach H."/>
            <person name="Reinhardt R."/>
            <person name="Weissenbach J."/>
            <person name="Roy S.W."/>
            <person name="Artiguenave F."/>
            <person name="Postlethwait J.H."/>
            <person name="Manak J.R."/>
            <person name="Thompson E.M."/>
            <person name="Jaillon O."/>
            <person name="Du Pasquier L."/>
            <person name="Boudinot P."/>
            <person name="Liberles D.A."/>
            <person name="Volff J.N."/>
            <person name="Philippe H."/>
            <person name="Lenhard B."/>
            <person name="Roest Crollius H."/>
            <person name="Wincker P."/>
            <person name="Chourrout D."/>
        </authorList>
    </citation>
    <scope>NUCLEOTIDE SEQUENCE [LARGE SCALE GENOMIC DNA]</scope>
</reference>